<feature type="transmembrane region" description="Helical" evidence="1">
    <location>
        <begin position="143"/>
        <end position="164"/>
    </location>
</feature>
<comment type="caution">
    <text evidence="2">The sequence shown here is derived from an EMBL/GenBank/DDBJ whole genome shotgun (WGS) entry which is preliminary data.</text>
</comment>
<organism evidence="2 3">
    <name type="scientific">Aphis glycines</name>
    <name type="common">Soybean aphid</name>
    <dbReference type="NCBI Taxonomy" id="307491"/>
    <lineage>
        <taxon>Eukaryota</taxon>
        <taxon>Metazoa</taxon>
        <taxon>Ecdysozoa</taxon>
        <taxon>Arthropoda</taxon>
        <taxon>Hexapoda</taxon>
        <taxon>Insecta</taxon>
        <taxon>Pterygota</taxon>
        <taxon>Neoptera</taxon>
        <taxon>Paraneoptera</taxon>
        <taxon>Hemiptera</taxon>
        <taxon>Sternorrhyncha</taxon>
        <taxon>Aphidomorpha</taxon>
        <taxon>Aphidoidea</taxon>
        <taxon>Aphididae</taxon>
        <taxon>Aphidini</taxon>
        <taxon>Aphis</taxon>
        <taxon>Aphis</taxon>
    </lineage>
</organism>
<proteinExistence type="predicted"/>
<accession>A0A6G0T2Q9</accession>
<evidence type="ECO:0000313" key="3">
    <source>
        <dbReference type="Proteomes" id="UP000475862"/>
    </source>
</evidence>
<keyword evidence="1" id="KW-0812">Transmembrane</keyword>
<dbReference type="AlphaFoldDB" id="A0A6G0T2Q9"/>
<dbReference type="EMBL" id="VYZN01000065">
    <property type="protein sequence ID" value="KAE9524792.1"/>
    <property type="molecule type" value="Genomic_DNA"/>
</dbReference>
<keyword evidence="1" id="KW-1133">Transmembrane helix</keyword>
<protein>
    <submittedName>
        <fullName evidence="2">Uncharacterized protein</fullName>
    </submittedName>
</protein>
<name>A0A6G0T2Q9_APHGL</name>
<reference evidence="2 3" key="1">
    <citation type="submission" date="2019-08" db="EMBL/GenBank/DDBJ databases">
        <title>The genome of the soybean aphid Biotype 1, its phylome, world population structure and adaptation to the North American continent.</title>
        <authorList>
            <person name="Giordano R."/>
            <person name="Donthu R.K."/>
            <person name="Hernandez A.G."/>
            <person name="Wright C.L."/>
            <person name="Zimin A.V."/>
        </authorList>
    </citation>
    <scope>NUCLEOTIDE SEQUENCE [LARGE SCALE GENOMIC DNA]</scope>
    <source>
        <tissue evidence="2">Whole aphids</tissue>
    </source>
</reference>
<sequence length="172" mass="19242">MFQMIIFPIPDDSSLILFSRKLSMTRLTNLLMSSLTVLSLLCLRSKTLRLVRLANESGRQVREFSLSAKVCKLVRHPISDGKVINLLPYKYNSVNCVASLMVIGTLVTVGVYSFFESCCLTVTTRGFKSDAGLLLIELTDNFFSFRILLASIILTTSTSLDFIVTISNNYLH</sequence>
<feature type="transmembrane region" description="Helical" evidence="1">
    <location>
        <begin position="24"/>
        <end position="43"/>
    </location>
</feature>
<gene>
    <name evidence="2" type="ORF">AGLY_014842</name>
</gene>
<dbReference type="Proteomes" id="UP000475862">
    <property type="component" value="Unassembled WGS sequence"/>
</dbReference>
<evidence type="ECO:0000256" key="1">
    <source>
        <dbReference type="SAM" id="Phobius"/>
    </source>
</evidence>
<feature type="transmembrane region" description="Helical" evidence="1">
    <location>
        <begin position="94"/>
        <end position="115"/>
    </location>
</feature>
<evidence type="ECO:0000313" key="2">
    <source>
        <dbReference type="EMBL" id="KAE9524792.1"/>
    </source>
</evidence>
<keyword evidence="1" id="KW-0472">Membrane</keyword>
<keyword evidence="3" id="KW-1185">Reference proteome</keyword>